<evidence type="ECO:0000256" key="2">
    <source>
        <dbReference type="ARBA" id="ARBA00022741"/>
    </source>
</evidence>
<name>A0ABT2PVC5_9MOLU</name>
<dbReference type="PROSITE" id="PS00211">
    <property type="entry name" value="ABC_TRANSPORTER_1"/>
    <property type="match status" value="1"/>
</dbReference>
<reference evidence="6" key="1">
    <citation type="submission" date="2023-07" db="EMBL/GenBank/DDBJ databases">
        <title>Novel Mycoplasma species identified in domestic and wild animals.</title>
        <authorList>
            <person name="Volokhov D.V."/>
            <person name="Furtak V.A."/>
            <person name="Zagorodnyaya T.A."/>
        </authorList>
    </citation>
    <scope>NUCLEOTIDE SEQUENCE [LARGE SCALE GENOMIC DNA]</scope>
    <source>
        <strain evidence="6">92-19</strain>
    </source>
</reference>
<dbReference type="PANTHER" id="PTHR42711">
    <property type="entry name" value="ABC TRANSPORTER ATP-BINDING PROTEIN"/>
    <property type="match status" value="1"/>
</dbReference>
<dbReference type="PROSITE" id="PS50893">
    <property type="entry name" value="ABC_TRANSPORTER_2"/>
    <property type="match status" value="1"/>
</dbReference>
<gene>
    <name evidence="5" type="ORF">N7603_04485</name>
</gene>
<keyword evidence="1" id="KW-0813">Transport</keyword>
<dbReference type="InterPro" id="IPR003593">
    <property type="entry name" value="AAA+_ATPase"/>
</dbReference>
<dbReference type="SMART" id="SM00382">
    <property type="entry name" value="AAA"/>
    <property type="match status" value="1"/>
</dbReference>
<dbReference type="SUPFAM" id="SSF52540">
    <property type="entry name" value="P-loop containing nucleoside triphosphate hydrolases"/>
    <property type="match status" value="1"/>
</dbReference>
<proteinExistence type="predicted"/>
<dbReference type="PANTHER" id="PTHR42711:SF1">
    <property type="entry name" value="ABC-TRANSPORT PROTEIN, ATP-BINDING COMPONENT"/>
    <property type="match status" value="1"/>
</dbReference>
<keyword evidence="3 5" id="KW-0067">ATP-binding</keyword>
<evidence type="ECO:0000313" key="5">
    <source>
        <dbReference type="EMBL" id="MCU0104908.1"/>
    </source>
</evidence>
<dbReference type="EMBL" id="JAOEGN010000007">
    <property type="protein sequence ID" value="MCU0104908.1"/>
    <property type="molecule type" value="Genomic_DNA"/>
</dbReference>
<keyword evidence="6" id="KW-1185">Reference proteome</keyword>
<dbReference type="Gene3D" id="3.40.50.300">
    <property type="entry name" value="P-loop containing nucleotide triphosphate hydrolases"/>
    <property type="match status" value="1"/>
</dbReference>
<dbReference type="GO" id="GO:0005524">
    <property type="term" value="F:ATP binding"/>
    <property type="evidence" value="ECO:0007669"/>
    <property type="project" value="UniProtKB-KW"/>
</dbReference>
<sequence>MEIIKVEHLKKDFIIYEKEPGLKGVIKSFYNAKKIIKKAVDDVSFTINQGEIIGYIGPNGAGKSTTIKMLTGILTPTSGEVKVDSVIPYQKRTLNAKKIGVVFGQRTQLWWDLPLIESFTVLKEIYEISDIDYKERLSYFSNLFGLDEFIKQPVRQLSLGQRMKADIVASLLHNPKILFLDEPTIGLDVIAKENIRKTLKDIHDKYQTTIILTTHDLADIEELCDRIMMIDQGKIIYDGSLETIKAKFGSKKIVCFTLKADSMMDLTVFDRLKKKDPDLIASIEDSKLTVVFNKLKIKVGDIITPVLAQTDVLDIDISDDHLENIIKAIYKNGF</sequence>
<comment type="caution">
    <text evidence="5">The sequence shown here is derived from an EMBL/GenBank/DDBJ whole genome shotgun (WGS) entry which is preliminary data.</text>
</comment>
<dbReference type="InterPro" id="IPR027417">
    <property type="entry name" value="P-loop_NTPase"/>
</dbReference>
<dbReference type="Pfam" id="PF00005">
    <property type="entry name" value="ABC_tran"/>
    <property type="match status" value="1"/>
</dbReference>
<dbReference type="Proteomes" id="UP001209076">
    <property type="component" value="Unassembled WGS sequence"/>
</dbReference>
<organism evidence="5 6">
    <name type="scientific">Paracholeplasma vituli</name>
    <dbReference type="NCBI Taxonomy" id="69473"/>
    <lineage>
        <taxon>Bacteria</taxon>
        <taxon>Bacillati</taxon>
        <taxon>Mycoplasmatota</taxon>
        <taxon>Mollicutes</taxon>
        <taxon>Acholeplasmatales</taxon>
        <taxon>Acholeplasmataceae</taxon>
        <taxon>Paracholeplasma</taxon>
    </lineage>
</organism>
<evidence type="ECO:0000313" key="6">
    <source>
        <dbReference type="Proteomes" id="UP001209076"/>
    </source>
</evidence>
<keyword evidence="2" id="KW-0547">Nucleotide-binding</keyword>
<dbReference type="InterPro" id="IPR017871">
    <property type="entry name" value="ABC_transporter-like_CS"/>
</dbReference>
<evidence type="ECO:0000256" key="3">
    <source>
        <dbReference type="ARBA" id="ARBA00022840"/>
    </source>
</evidence>
<feature type="domain" description="ABC transporter" evidence="4">
    <location>
        <begin position="20"/>
        <end position="257"/>
    </location>
</feature>
<dbReference type="InterPro" id="IPR050763">
    <property type="entry name" value="ABC_transporter_ATP-binding"/>
</dbReference>
<evidence type="ECO:0000259" key="4">
    <source>
        <dbReference type="PROSITE" id="PS50893"/>
    </source>
</evidence>
<dbReference type="InterPro" id="IPR003439">
    <property type="entry name" value="ABC_transporter-like_ATP-bd"/>
</dbReference>
<evidence type="ECO:0000256" key="1">
    <source>
        <dbReference type="ARBA" id="ARBA00022448"/>
    </source>
</evidence>
<accession>A0ABT2PVC5</accession>
<protein>
    <submittedName>
        <fullName evidence="5">ATP-binding cassette domain-containing protein</fullName>
    </submittedName>
</protein>